<keyword evidence="2" id="KW-1185">Reference proteome</keyword>
<evidence type="ECO:0000313" key="1">
    <source>
        <dbReference type="EMBL" id="KAG7156643.1"/>
    </source>
</evidence>
<dbReference type="Proteomes" id="UP000747542">
    <property type="component" value="Unassembled WGS sequence"/>
</dbReference>
<gene>
    <name evidence="1" type="ORF">Hamer_G006630</name>
</gene>
<reference evidence="1" key="1">
    <citation type="journal article" date="2021" name="Sci. Adv.">
        <title>The American lobster genome reveals insights on longevity, neural, and immune adaptations.</title>
        <authorList>
            <person name="Polinski J.M."/>
            <person name="Zimin A.V."/>
            <person name="Clark K.F."/>
            <person name="Kohn A.B."/>
            <person name="Sadowski N."/>
            <person name="Timp W."/>
            <person name="Ptitsyn A."/>
            <person name="Khanna P."/>
            <person name="Romanova D.Y."/>
            <person name="Williams P."/>
            <person name="Greenwood S.J."/>
            <person name="Moroz L.L."/>
            <person name="Walt D.R."/>
            <person name="Bodnar A.G."/>
        </authorList>
    </citation>
    <scope>NUCLEOTIDE SEQUENCE</scope>
    <source>
        <strain evidence="1">GMGI-L3</strain>
    </source>
</reference>
<name>A0A8J5JLP4_HOMAM</name>
<accession>A0A8J5JLP4</accession>
<evidence type="ECO:0000313" key="2">
    <source>
        <dbReference type="Proteomes" id="UP000747542"/>
    </source>
</evidence>
<sequence>MCDVLDSAMTGDVLDSAMTGDVLDSAMTGDVLDSAMTGDVLDSAMVYKALKHNSSRYSECWVIMGGGAKVFQLVGASLAPRLGSRIVSAGVNM</sequence>
<comment type="caution">
    <text evidence="1">The sequence shown here is derived from an EMBL/GenBank/DDBJ whole genome shotgun (WGS) entry which is preliminary data.</text>
</comment>
<organism evidence="1 2">
    <name type="scientific">Homarus americanus</name>
    <name type="common">American lobster</name>
    <dbReference type="NCBI Taxonomy" id="6706"/>
    <lineage>
        <taxon>Eukaryota</taxon>
        <taxon>Metazoa</taxon>
        <taxon>Ecdysozoa</taxon>
        <taxon>Arthropoda</taxon>
        <taxon>Crustacea</taxon>
        <taxon>Multicrustacea</taxon>
        <taxon>Malacostraca</taxon>
        <taxon>Eumalacostraca</taxon>
        <taxon>Eucarida</taxon>
        <taxon>Decapoda</taxon>
        <taxon>Pleocyemata</taxon>
        <taxon>Astacidea</taxon>
        <taxon>Nephropoidea</taxon>
        <taxon>Nephropidae</taxon>
        <taxon>Homarus</taxon>
    </lineage>
</organism>
<dbReference type="EMBL" id="JAHLQT010039062">
    <property type="protein sequence ID" value="KAG7156643.1"/>
    <property type="molecule type" value="Genomic_DNA"/>
</dbReference>
<dbReference type="AlphaFoldDB" id="A0A8J5JLP4"/>
<proteinExistence type="predicted"/>
<protein>
    <submittedName>
        <fullName evidence="1">Uncharacterized protein</fullName>
    </submittedName>
</protein>